<feature type="domain" description="Oxidoreductase-like" evidence="2">
    <location>
        <begin position="12"/>
        <end position="52"/>
    </location>
</feature>
<proteinExistence type="predicted"/>
<dbReference type="RefSeq" id="WP_376944828.1">
    <property type="nucleotide sequence ID" value="NZ_CP171449.1"/>
</dbReference>
<comment type="caution">
    <text evidence="3">The sequence shown here is derived from an EMBL/GenBank/DDBJ whole genome shotgun (WGS) entry which is preliminary data.</text>
</comment>
<dbReference type="Proteomes" id="UP001589891">
    <property type="component" value="Unassembled WGS sequence"/>
</dbReference>
<reference evidence="3 4" key="1">
    <citation type="submission" date="2024-09" db="EMBL/GenBank/DDBJ databases">
        <authorList>
            <person name="Sun Q."/>
            <person name="Mori K."/>
        </authorList>
    </citation>
    <scope>NUCLEOTIDE SEQUENCE [LARGE SCALE GENOMIC DNA]</scope>
    <source>
        <strain evidence="3 4">NCAIM B.01794</strain>
    </source>
</reference>
<evidence type="ECO:0000259" key="2">
    <source>
        <dbReference type="Pfam" id="PF09791"/>
    </source>
</evidence>
<accession>A0ABV6SJD9</accession>
<evidence type="ECO:0000313" key="4">
    <source>
        <dbReference type="Proteomes" id="UP001589891"/>
    </source>
</evidence>
<name>A0ABV6SJD9_AZOPA</name>
<evidence type="ECO:0000313" key="3">
    <source>
        <dbReference type="EMBL" id="MFC0709633.1"/>
    </source>
</evidence>
<evidence type="ECO:0000256" key="1">
    <source>
        <dbReference type="SAM" id="MobiDB-lite"/>
    </source>
</evidence>
<feature type="compositionally biased region" description="Pro residues" evidence="1">
    <location>
        <begin position="8"/>
        <end position="18"/>
    </location>
</feature>
<feature type="region of interest" description="Disordered" evidence="1">
    <location>
        <begin position="1"/>
        <end position="21"/>
    </location>
</feature>
<keyword evidence="4" id="KW-1185">Reference proteome</keyword>
<dbReference type="EMBL" id="JBHLSS010000047">
    <property type="protein sequence ID" value="MFC0709633.1"/>
    <property type="molecule type" value="Genomic_DNA"/>
</dbReference>
<protein>
    <submittedName>
        <fullName evidence="3">Oxidoreductase-like domain-containing protein</fullName>
    </submittedName>
</protein>
<dbReference type="InterPro" id="IPR019180">
    <property type="entry name" value="Oxidoreductase-like_N"/>
</dbReference>
<organism evidence="3 4">
    <name type="scientific">Azorhizophilus paspali</name>
    <name type="common">Azotobacter paspali</name>
    <dbReference type="NCBI Taxonomy" id="69963"/>
    <lineage>
        <taxon>Bacteria</taxon>
        <taxon>Pseudomonadati</taxon>
        <taxon>Pseudomonadota</taxon>
        <taxon>Gammaproteobacteria</taxon>
        <taxon>Pseudomonadales</taxon>
        <taxon>Pseudomonadaceae</taxon>
        <taxon>Azorhizophilus</taxon>
    </lineage>
</organism>
<sequence length="62" mass="7089">MNDQQPYDDPPPLPPEPPLEGECCESGCGEACIWEQYNEARAEYARALSEWQVRHAREPAEK</sequence>
<gene>
    <name evidence="3" type="ORF">ACFFGX_08525</name>
</gene>
<dbReference type="Pfam" id="PF09791">
    <property type="entry name" value="Oxidored-like"/>
    <property type="match status" value="1"/>
</dbReference>